<sequence length="118" mass="12352">MSTTVTDGPSTSVKRRGLLRMLSVGGMALVGGLAGATALPKAAAADCQGSPCCYLASCTKCSGRCWGWTCPSGYYRTYWWCMAGTRPIVCGECVKNNTGGCGSGPYACSYWFDDNACN</sequence>
<gene>
    <name evidence="1" type="ORF">Pme01_12440</name>
</gene>
<protein>
    <submittedName>
        <fullName evidence="1">Uncharacterized protein</fullName>
    </submittedName>
</protein>
<dbReference type="PROSITE" id="PS51318">
    <property type="entry name" value="TAT"/>
    <property type="match status" value="1"/>
</dbReference>
<accession>A0A8J3T9B4</accession>
<keyword evidence="2" id="KW-1185">Reference proteome</keyword>
<reference evidence="1" key="1">
    <citation type="submission" date="2021-01" db="EMBL/GenBank/DDBJ databases">
        <title>Whole genome shotgun sequence of Planosporangium mesophilum NBRC 109066.</title>
        <authorList>
            <person name="Komaki H."/>
            <person name="Tamura T."/>
        </authorList>
    </citation>
    <scope>NUCLEOTIDE SEQUENCE</scope>
    <source>
        <strain evidence="1">NBRC 109066</strain>
    </source>
</reference>
<evidence type="ECO:0000313" key="2">
    <source>
        <dbReference type="Proteomes" id="UP000599074"/>
    </source>
</evidence>
<dbReference type="EMBL" id="BOON01000010">
    <property type="protein sequence ID" value="GII21647.1"/>
    <property type="molecule type" value="Genomic_DNA"/>
</dbReference>
<comment type="caution">
    <text evidence="1">The sequence shown here is derived from an EMBL/GenBank/DDBJ whole genome shotgun (WGS) entry which is preliminary data.</text>
</comment>
<proteinExistence type="predicted"/>
<name>A0A8J3T9B4_9ACTN</name>
<organism evidence="1 2">
    <name type="scientific">Planosporangium mesophilum</name>
    <dbReference type="NCBI Taxonomy" id="689768"/>
    <lineage>
        <taxon>Bacteria</taxon>
        <taxon>Bacillati</taxon>
        <taxon>Actinomycetota</taxon>
        <taxon>Actinomycetes</taxon>
        <taxon>Micromonosporales</taxon>
        <taxon>Micromonosporaceae</taxon>
        <taxon>Planosporangium</taxon>
    </lineage>
</organism>
<dbReference type="AlphaFoldDB" id="A0A8J3T9B4"/>
<dbReference type="InterPro" id="IPR006311">
    <property type="entry name" value="TAT_signal"/>
</dbReference>
<evidence type="ECO:0000313" key="1">
    <source>
        <dbReference type="EMBL" id="GII21647.1"/>
    </source>
</evidence>
<dbReference type="Proteomes" id="UP000599074">
    <property type="component" value="Unassembled WGS sequence"/>
</dbReference>